<sequence length="145" mass="15283">MSGARARVVQGGLLFLTGVSAVLGGVIFLWPEAFFGLRWVNMGMAYNPHLLLDFGAKNLAVAVFLGGAAVTMNRAFVRTALAAYSVWAVAHFLIHLQYWSHFAEHASAAEANLLVAVLGITAVIPVALFALTYGAASPPPDSGAR</sequence>
<accession>A0ABT4TZ25</accession>
<evidence type="ECO:0000313" key="2">
    <source>
        <dbReference type="EMBL" id="MDA2809958.1"/>
    </source>
</evidence>
<reference evidence="2 3" key="1">
    <citation type="submission" date="2023-01" db="EMBL/GenBank/DDBJ databases">
        <title>Draft genome sequence of Nocardiopsis sp. RSe5-2 isolated from halophytes.</title>
        <authorList>
            <person name="Duangmal K."/>
            <person name="Chantavorakit T."/>
        </authorList>
    </citation>
    <scope>NUCLEOTIDE SEQUENCE [LARGE SCALE GENOMIC DNA]</scope>
    <source>
        <strain evidence="2 3">RSe5-2</strain>
    </source>
</reference>
<dbReference type="Proteomes" id="UP001527866">
    <property type="component" value="Unassembled WGS sequence"/>
</dbReference>
<feature type="transmembrane region" description="Helical" evidence="1">
    <location>
        <begin position="111"/>
        <end position="136"/>
    </location>
</feature>
<proteinExistence type="predicted"/>
<evidence type="ECO:0000256" key="1">
    <source>
        <dbReference type="SAM" id="Phobius"/>
    </source>
</evidence>
<dbReference type="RefSeq" id="WP_270683852.1">
    <property type="nucleotide sequence ID" value="NZ_JAQFWQ010000008.1"/>
</dbReference>
<keyword evidence="3" id="KW-1185">Reference proteome</keyword>
<protein>
    <submittedName>
        <fullName evidence="2">Uncharacterized protein</fullName>
    </submittedName>
</protein>
<evidence type="ECO:0000313" key="3">
    <source>
        <dbReference type="Proteomes" id="UP001527866"/>
    </source>
</evidence>
<feature type="transmembrane region" description="Helical" evidence="1">
    <location>
        <begin position="12"/>
        <end position="30"/>
    </location>
</feature>
<name>A0ABT4TZ25_9ACTN</name>
<feature type="transmembrane region" description="Helical" evidence="1">
    <location>
        <begin position="50"/>
        <end position="69"/>
    </location>
</feature>
<keyword evidence="1" id="KW-1133">Transmembrane helix</keyword>
<feature type="transmembrane region" description="Helical" evidence="1">
    <location>
        <begin position="81"/>
        <end position="99"/>
    </location>
</feature>
<gene>
    <name evidence="2" type="ORF">O4J56_04855</name>
</gene>
<dbReference type="EMBL" id="JAQFWQ010000008">
    <property type="protein sequence ID" value="MDA2809958.1"/>
    <property type="molecule type" value="Genomic_DNA"/>
</dbReference>
<keyword evidence="1" id="KW-0472">Membrane</keyword>
<organism evidence="2 3">
    <name type="scientific">Nocardiopsis endophytica</name>
    <dbReference type="NCBI Taxonomy" id="3018445"/>
    <lineage>
        <taxon>Bacteria</taxon>
        <taxon>Bacillati</taxon>
        <taxon>Actinomycetota</taxon>
        <taxon>Actinomycetes</taxon>
        <taxon>Streptosporangiales</taxon>
        <taxon>Nocardiopsidaceae</taxon>
        <taxon>Nocardiopsis</taxon>
    </lineage>
</organism>
<keyword evidence="1" id="KW-0812">Transmembrane</keyword>
<comment type="caution">
    <text evidence="2">The sequence shown here is derived from an EMBL/GenBank/DDBJ whole genome shotgun (WGS) entry which is preliminary data.</text>
</comment>